<feature type="transmembrane region" description="Helical" evidence="1">
    <location>
        <begin position="45"/>
        <end position="63"/>
    </location>
</feature>
<accession>A0ABV5VUZ6</accession>
<dbReference type="Proteomes" id="UP001589619">
    <property type="component" value="Unassembled WGS sequence"/>
</dbReference>
<comment type="caution">
    <text evidence="2">The sequence shown here is derived from an EMBL/GenBank/DDBJ whole genome shotgun (WGS) entry which is preliminary data.</text>
</comment>
<dbReference type="EMBL" id="JBHMAG010000009">
    <property type="protein sequence ID" value="MFB9752134.1"/>
    <property type="molecule type" value="Genomic_DNA"/>
</dbReference>
<protein>
    <submittedName>
        <fullName evidence="2">Phage holin family protein</fullName>
    </submittedName>
</protein>
<name>A0ABV5VUZ6_9BACL</name>
<keyword evidence="1" id="KW-0472">Membrane</keyword>
<keyword evidence="1" id="KW-1133">Transmembrane helix</keyword>
<keyword evidence="1" id="KW-0812">Transmembrane</keyword>
<evidence type="ECO:0000256" key="1">
    <source>
        <dbReference type="SAM" id="Phobius"/>
    </source>
</evidence>
<evidence type="ECO:0000313" key="2">
    <source>
        <dbReference type="EMBL" id="MFB9752134.1"/>
    </source>
</evidence>
<evidence type="ECO:0000313" key="3">
    <source>
        <dbReference type="Proteomes" id="UP001589619"/>
    </source>
</evidence>
<proteinExistence type="predicted"/>
<organism evidence="2 3">
    <name type="scientific">Paenibacillus hodogayensis</name>
    <dbReference type="NCBI Taxonomy" id="279208"/>
    <lineage>
        <taxon>Bacteria</taxon>
        <taxon>Bacillati</taxon>
        <taxon>Bacillota</taxon>
        <taxon>Bacilli</taxon>
        <taxon>Bacillales</taxon>
        <taxon>Paenibacillaceae</taxon>
        <taxon>Paenibacillus</taxon>
    </lineage>
</organism>
<feature type="transmembrane region" description="Helical" evidence="1">
    <location>
        <begin position="78"/>
        <end position="97"/>
    </location>
</feature>
<dbReference type="InterPro" id="IPR007165">
    <property type="entry name" value="Phage_holin_4_2"/>
</dbReference>
<feature type="transmembrane region" description="Helical" evidence="1">
    <location>
        <begin position="104"/>
        <end position="123"/>
    </location>
</feature>
<gene>
    <name evidence="2" type="ORF">ACFFNY_11260</name>
</gene>
<feature type="transmembrane region" description="Helical" evidence="1">
    <location>
        <begin position="6"/>
        <end position="24"/>
    </location>
</feature>
<feature type="transmembrane region" description="Helical" evidence="1">
    <location>
        <begin position="143"/>
        <end position="160"/>
    </location>
</feature>
<sequence length="170" mass="19332">MDRTRQIAAVLAIFFSTCMIRVFSPRKGFHMKAAYLDPLMKLGGLTLRNLLHLLVTLLVFWLGNEYFHEYIAISDTKTLILATILMFVISFLYGLLLTVSFVSIVVGIGCLTTPLLILASLVLTPIKLWLLDRYLPGFEIHGFWTYVILSVVLSIFTVKVKSWSRTDRNS</sequence>
<reference evidence="2 3" key="1">
    <citation type="submission" date="2024-09" db="EMBL/GenBank/DDBJ databases">
        <authorList>
            <person name="Sun Q."/>
            <person name="Mori K."/>
        </authorList>
    </citation>
    <scope>NUCLEOTIDE SEQUENCE [LARGE SCALE GENOMIC DNA]</scope>
    <source>
        <strain evidence="2 3">JCM 12520</strain>
    </source>
</reference>
<dbReference type="Pfam" id="PF04020">
    <property type="entry name" value="Phage_holin_4_2"/>
    <property type="match status" value="1"/>
</dbReference>
<keyword evidence="3" id="KW-1185">Reference proteome</keyword>